<sequence>MGQYLVLALTRGSRPWLLLLSLAGWGWLLGSAGMLSIPSFCTSLPLAGYALGWQGIEQALLFNPPRQLLLAWLLMLLAMTPMLLVHPLTYVWQRSLLRKRWQAVALFLLGFATVWTLMGLLLMTVVVLSRVWLGVSETPAFIACLALCLVWQASPIKQRCLNHCHHQPRISAFGLGFVRDCLGFGLSSGLWCIGSCWPLMLFPMLAEQGHVALMALCMGWMLYERMQRPRPAHWHWPFALRWRR</sequence>
<dbReference type="Proteomes" id="UP001155059">
    <property type="component" value="Unassembled WGS sequence"/>
</dbReference>
<name>A0A9X1YV61_9PSED</name>
<dbReference type="Pfam" id="PF09948">
    <property type="entry name" value="PpoB2"/>
    <property type="match status" value="1"/>
</dbReference>
<feature type="transmembrane region" description="Helical" evidence="1">
    <location>
        <begin position="172"/>
        <end position="193"/>
    </location>
</feature>
<gene>
    <name evidence="2" type="ORF">M1B34_14020</name>
</gene>
<protein>
    <submittedName>
        <fullName evidence="2">DUF2182 domain-containing protein</fullName>
    </submittedName>
</protein>
<evidence type="ECO:0000313" key="2">
    <source>
        <dbReference type="EMBL" id="MCK9798808.1"/>
    </source>
</evidence>
<organism evidence="2 3">
    <name type="scientific">Pseudomonas morbosilactucae</name>
    <dbReference type="NCBI Taxonomy" id="2938197"/>
    <lineage>
        <taxon>Bacteria</taxon>
        <taxon>Pseudomonadati</taxon>
        <taxon>Pseudomonadota</taxon>
        <taxon>Gammaproteobacteria</taxon>
        <taxon>Pseudomonadales</taxon>
        <taxon>Pseudomonadaceae</taxon>
        <taxon>Pseudomonas</taxon>
    </lineage>
</organism>
<accession>A0A9X1YV61</accession>
<dbReference type="InterPro" id="IPR018688">
    <property type="entry name" value="PpoB2-like"/>
</dbReference>
<reference evidence="2 3" key="2">
    <citation type="journal article" date="2023" name="Plant Pathol.">
        <title>Dismantling and reorganizing Pseudomonas marginalis sensu#lato.</title>
        <authorList>
            <person name="Sawada H."/>
            <person name="Fujikawa T."/>
            <person name="Satou M."/>
        </authorList>
    </citation>
    <scope>NUCLEOTIDE SEQUENCE [LARGE SCALE GENOMIC DNA]</scope>
    <source>
        <strain evidence="2 3">MAFF 302030</strain>
    </source>
</reference>
<feature type="transmembrane region" description="Helical" evidence="1">
    <location>
        <begin position="69"/>
        <end position="92"/>
    </location>
</feature>
<comment type="caution">
    <text evidence="2">The sequence shown here is derived from an EMBL/GenBank/DDBJ whole genome shotgun (WGS) entry which is preliminary data.</text>
</comment>
<evidence type="ECO:0000256" key="1">
    <source>
        <dbReference type="SAM" id="Phobius"/>
    </source>
</evidence>
<keyword evidence="1" id="KW-0472">Membrane</keyword>
<feature type="transmembrane region" description="Helical" evidence="1">
    <location>
        <begin position="199"/>
        <end position="223"/>
    </location>
</feature>
<feature type="transmembrane region" description="Helical" evidence="1">
    <location>
        <begin position="16"/>
        <end position="37"/>
    </location>
</feature>
<feature type="transmembrane region" description="Helical" evidence="1">
    <location>
        <begin position="104"/>
        <end position="125"/>
    </location>
</feature>
<proteinExistence type="predicted"/>
<keyword evidence="1" id="KW-1133">Transmembrane helix</keyword>
<reference evidence="2 3" key="1">
    <citation type="journal article" date="2022" name="Int. J. Syst. Evol. Microbiol.">
        <title>Pseudomonas aegrilactucae sp. nov. and Pseudomonas morbosilactucae sp. nov., pathogens causing bacterial rot of lettuce in Japan.</title>
        <authorList>
            <person name="Sawada H."/>
            <person name="Fujikawa T."/>
            <person name="Satou M."/>
        </authorList>
    </citation>
    <scope>NUCLEOTIDE SEQUENCE [LARGE SCALE GENOMIC DNA]</scope>
    <source>
        <strain evidence="2 3">MAFF 302030</strain>
    </source>
</reference>
<keyword evidence="1" id="KW-0812">Transmembrane</keyword>
<feature type="transmembrane region" description="Helical" evidence="1">
    <location>
        <begin position="131"/>
        <end position="151"/>
    </location>
</feature>
<dbReference type="RefSeq" id="WP_268265454.1">
    <property type="nucleotide sequence ID" value="NZ_JALQCW010000031.1"/>
</dbReference>
<dbReference type="AlphaFoldDB" id="A0A9X1YV61"/>
<evidence type="ECO:0000313" key="3">
    <source>
        <dbReference type="Proteomes" id="UP001155059"/>
    </source>
</evidence>
<dbReference type="EMBL" id="JALQCW010000031">
    <property type="protein sequence ID" value="MCK9798808.1"/>
    <property type="molecule type" value="Genomic_DNA"/>
</dbReference>